<dbReference type="NCBIfam" id="TIGR00487">
    <property type="entry name" value="IF-2"/>
    <property type="match status" value="1"/>
</dbReference>
<evidence type="ECO:0000256" key="7">
    <source>
        <dbReference type="ARBA" id="ARBA00044105"/>
    </source>
</evidence>
<evidence type="ECO:0000313" key="9">
    <source>
        <dbReference type="EnsemblMetazoa" id="BGLB030708-PA"/>
    </source>
</evidence>
<dbReference type="InterPro" id="IPR000178">
    <property type="entry name" value="TF_IF2_bacterial-like"/>
</dbReference>
<dbReference type="GO" id="GO:0003743">
    <property type="term" value="F:translation initiation factor activity"/>
    <property type="evidence" value="ECO:0007669"/>
    <property type="project" value="UniProtKB-KW"/>
</dbReference>
<sequence>MELCPPVVTVMGHVDHGKTSLLDAFRQSSITETEFGGITQSTSAYIVQMRDGRSITFIDTPGHEAFADMRIRGAIVTDIVVLVVAADDGVMPQTIEAIGHVKSAGVPMIVAVNKIDKSGANPKKVLTDLIKYGIVVESLGGNDLAVEISAAQKKNIEELENTILLQAEMIKLKANYNRLANGVVLESRFLPGYGACISCIVKGGTLKKGDIVVSGEFYGIVKSLIVSGKQVDKVTPSMPVDIIGLNGVPSAGEKFVAVKNQKIAKEITANYKVNNKSNEEKNFSSDIDKFFATDKKKEINVLIKADVYGSCDAIVNSINNIKDHEVSINVLYSGVGNVNESDVLLAAVSSAHIIGFNVSTDSRVESIAKSKGVEIKSCRIIYEIIDHIKERVSDLFAPIVNKKYIGSASVRKIFGVNKNIIAGCYVTDGLIKKSSSVDV</sequence>
<reference evidence="9" key="1">
    <citation type="submission" date="2020-05" db="UniProtKB">
        <authorList>
            <consortium name="EnsemblMetazoa"/>
        </authorList>
    </citation>
    <scope>IDENTIFICATION</scope>
    <source>
        <strain evidence="9">BB02</strain>
    </source>
</reference>
<dbReference type="SUPFAM" id="SSF50447">
    <property type="entry name" value="Translation proteins"/>
    <property type="match status" value="1"/>
</dbReference>
<dbReference type="EnsemblMetazoa" id="BGLB030708-RA">
    <property type="protein sequence ID" value="BGLB030708-PA"/>
    <property type="gene ID" value="BGLB030708"/>
</dbReference>
<comment type="similarity">
    <text evidence="1">Belongs to the TRAFAC class translation factor GTPase superfamily. Classic translation factor GTPase family. IF-2 subfamily.</text>
</comment>
<dbReference type="Pfam" id="PF22042">
    <property type="entry name" value="EF-G_D2"/>
    <property type="match status" value="1"/>
</dbReference>
<keyword evidence="2" id="KW-0396">Initiation factor</keyword>
<dbReference type="VEuPathDB" id="VectorBase:BGLB030708"/>
<dbReference type="InterPro" id="IPR044145">
    <property type="entry name" value="IF2_II"/>
</dbReference>
<evidence type="ECO:0000256" key="2">
    <source>
        <dbReference type="ARBA" id="ARBA00022540"/>
    </source>
</evidence>
<dbReference type="KEGG" id="bgt:106076443"/>
<accession>A0A2C9LGK5</accession>
<dbReference type="FunFam" id="3.40.50.10050:FF:000001">
    <property type="entry name" value="Translation initiation factor IF-2"/>
    <property type="match status" value="1"/>
</dbReference>
<evidence type="ECO:0000256" key="4">
    <source>
        <dbReference type="ARBA" id="ARBA00022917"/>
    </source>
</evidence>
<dbReference type="VEuPathDB" id="VectorBase:BGLAX_036162"/>
<proteinExistence type="inferred from homology"/>
<dbReference type="Proteomes" id="UP000076420">
    <property type="component" value="Unassembled WGS sequence"/>
</dbReference>
<dbReference type="SUPFAM" id="SSF52156">
    <property type="entry name" value="Initiation factor IF2/eIF5b, domain 3"/>
    <property type="match status" value="1"/>
</dbReference>
<dbReference type="PROSITE" id="PS51722">
    <property type="entry name" value="G_TR_2"/>
    <property type="match status" value="1"/>
</dbReference>
<dbReference type="STRING" id="6526.A0A2C9LGK5"/>
<dbReference type="NCBIfam" id="TIGR00231">
    <property type="entry name" value="small_GTP"/>
    <property type="match status" value="1"/>
</dbReference>
<dbReference type="InterPro" id="IPR009000">
    <property type="entry name" value="Transl_B-barrel_sf"/>
</dbReference>
<evidence type="ECO:0000256" key="3">
    <source>
        <dbReference type="ARBA" id="ARBA00022741"/>
    </source>
</evidence>
<dbReference type="CDD" id="cd03702">
    <property type="entry name" value="IF2_mtIF2_II"/>
    <property type="match status" value="1"/>
</dbReference>
<keyword evidence="4" id="KW-0648">Protein biosynthesis</keyword>
<organism evidence="9 10">
    <name type="scientific">Biomphalaria glabrata</name>
    <name type="common">Bloodfluke planorb</name>
    <name type="synonym">Freshwater snail</name>
    <dbReference type="NCBI Taxonomy" id="6526"/>
    <lineage>
        <taxon>Eukaryota</taxon>
        <taxon>Metazoa</taxon>
        <taxon>Spiralia</taxon>
        <taxon>Lophotrochozoa</taxon>
        <taxon>Mollusca</taxon>
        <taxon>Gastropoda</taxon>
        <taxon>Heterobranchia</taxon>
        <taxon>Euthyneura</taxon>
        <taxon>Panpulmonata</taxon>
        <taxon>Hygrophila</taxon>
        <taxon>Lymnaeoidea</taxon>
        <taxon>Planorbidae</taxon>
        <taxon>Biomphalaria</taxon>
    </lineage>
</organism>
<dbReference type="PANTHER" id="PTHR43381">
    <property type="entry name" value="TRANSLATION INITIATION FACTOR IF-2-RELATED"/>
    <property type="match status" value="1"/>
</dbReference>
<evidence type="ECO:0000259" key="8">
    <source>
        <dbReference type="PROSITE" id="PS51722"/>
    </source>
</evidence>
<protein>
    <recommendedName>
        <fullName evidence="7">Translation initiation factor IF-2, chloroplastic</fullName>
    </recommendedName>
</protein>
<dbReference type="InterPro" id="IPR036925">
    <property type="entry name" value="TIF_IF2_dom3_sf"/>
</dbReference>
<dbReference type="Gene3D" id="3.40.50.300">
    <property type="entry name" value="P-loop containing nucleotide triphosphate hydrolases"/>
    <property type="match status" value="1"/>
</dbReference>
<dbReference type="InterPro" id="IPR015760">
    <property type="entry name" value="TIF_IF2"/>
</dbReference>
<dbReference type="InterPro" id="IPR053905">
    <property type="entry name" value="EF-G-like_DII"/>
</dbReference>
<dbReference type="GO" id="GO:0005525">
    <property type="term" value="F:GTP binding"/>
    <property type="evidence" value="ECO:0007669"/>
    <property type="project" value="UniProtKB-KW"/>
</dbReference>
<name>A0A2C9LGK5_BIOGL</name>
<dbReference type="PANTHER" id="PTHR43381:SF5">
    <property type="entry name" value="TR-TYPE G DOMAIN-CONTAINING PROTEIN"/>
    <property type="match status" value="1"/>
</dbReference>
<dbReference type="InterPro" id="IPR027417">
    <property type="entry name" value="P-loop_NTPase"/>
</dbReference>
<gene>
    <name evidence="9" type="primary">106076443</name>
</gene>
<dbReference type="SUPFAM" id="SSF52540">
    <property type="entry name" value="P-loop containing nucleoside triphosphate hydrolases"/>
    <property type="match status" value="1"/>
</dbReference>
<feature type="domain" description="Tr-type G" evidence="8">
    <location>
        <begin position="3"/>
        <end position="173"/>
    </location>
</feature>
<keyword evidence="5" id="KW-0342">GTP-binding</keyword>
<dbReference type="GO" id="GO:0005737">
    <property type="term" value="C:cytoplasm"/>
    <property type="evidence" value="ECO:0007669"/>
    <property type="project" value="TreeGrafter"/>
</dbReference>
<dbReference type="InterPro" id="IPR005225">
    <property type="entry name" value="Small_GTP-bd"/>
</dbReference>
<evidence type="ECO:0000256" key="5">
    <source>
        <dbReference type="ARBA" id="ARBA00023134"/>
    </source>
</evidence>
<dbReference type="InterPro" id="IPR023115">
    <property type="entry name" value="TIF_IF2_dom3"/>
</dbReference>
<dbReference type="InterPro" id="IPR000795">
    <property type="entry name" value="T_Tr_GTP-bd_dom"/>
</dbReference>
<dbReference type="Gene3D" id="2.40.30.10">
    <property type="entry name" value="Translation factors"/>
    <property type="match status" value="2"/>
</dbReference>
<dbReference type="AlphaFoldDB" id="A0A2C9LGK5"/>
<evidence type="ECO:0000313" key="10">
    <source>
        <dbReference type="Proteomes" id="UP000076420"/>
    </source>
</evidence>
<dbReference type="CDD" id="cd01887">
    <property type="entry name" value="IF2_eIF5B"/>
    <property type="match status" value="1"/>
</dbReference>
<dbReference type="GO" id="GO:0003924">
    <property type="term" value="F:GTPase activity"/>
    <property type="evidence" value="ECO:0007669"/>
    <property type="project" value="InterPro"/>
</dbReference>
<dbReference type="Pfam" id="PF11987">
    <property type="entry name" value="IF-2"/>
    <property type="match status" value="1"/>
</dbReference>
<dbReference type="FunFam" id="3.40.50.300:FF:000019">
    <property type="entry name" value="Translation initiation factor IF-2"/>
    <property type="match status" value="1"/>
</dbReference>
<dbReference type="Pfam" id="PF00009">
    <property type="entry name" value="GTP_EFTU"/>
    <property type="match status" value="1"/>
</dbReference>
<evidence type="ECO:0000256" key="1">
    <source>
        <dbReference type="ARBA" id="ARBA00007733"/>
    </source>
</evidence>
<dbReference type="Gene3D" id="3.40.50.10050">
    <property type="entry name" value="Translation initiation factor IF- 2, domain 3"/>
    <property type="match status" value="1"/>
</dbReference>
<keyword evidence="3" id="KW-0547">Nucleotide-binding</keyword>
<evidence type="ECO:0000256" key="6">
    <source>
        <dbReference type="ARBA" id="ARBA00025162"/>
    </source>
</evidence>
<comment type="function">
    <text evidence="6">One of the essential components for the initiation of protein synthesis. Protects formylmethionyl-tRNA from spontaneous hydrolysis and promotes its binding to the 30S ribosomal subunits. Also involved in the hydrolysis of GTP during the formation of the 70S ribosomal complex.</text>
</comment>